<dbReference type="Proteomes" id="UP001202328">
    <property type="component" value="Unassembled WGS sequence"/>
</dbReference>
<gene>
    <name evidence="6" type="ORF">MKW98_001677</name>
</gene>
<organism evidence="6 7">
    <name type="scientific">Papaver atlanticum</name>
    <dbReference type="NCBI Taxonomy" id="357466"/>
    <lineage>
        <taxon>Eukaryota</taxon>
        <taxon>Viridiplantae</taxon>
        <taxon>Streptophyta</taxon>
        <taxon>Embryophyta</taxon>
        <taxon>Tracheophyta</taxon>
        <taxon>Spermatophyta</taxon>
        <taxon>Magnoliopsida</taxon>
        <taxon>Ranunculales</taxon>
        <taxon>Papaveraceae</taxon>
        <taxon>Papaveroideae</taxon>
        <taxon>Papaver</taxon>
    </lineage>
</organism>
<dbReference type="GO" id="GO:0016757">
    <property type="term" value="F:glycosyltransferase activity"/>
    <property type="evidence" value="ECO:0007669"/>
    <property type="project" value="UniProtKB-KW"/>
</dbReference>
<dbReference type="GO" id="GO:0016020">
    <property type="term" value="C:membrane"/>
    <property type="evidence" value="ECO:0007669"/>
    <property type="project" value="UniProtKB-SubCell"/>
</dbReference>
<keyword evidence="5" id="KW-0325">Glycoprotein</keyword>
<keyword evidence="4" id="KW-0472">Membrane</keyword>
<evidence type="ECO:0000256" key="3">
    <source>
        <dbReference type="ARBA" id="ARBA00022679"/>
    </source>
</evidence>
<keyword evidence="7" id="KW-1185">Reference proteome</keyword>
<accession>A0AAD4X9W7</accession>
<evidence type="ECO:0000313" key="6">
    <source>
        <dbReference type="EMBL" id="KAI3867243.1"/>
    </source>
</evidence>
<dbReference type="EMBL" id="JAJJMB010013564">
    <property type="protein sequence ID" value="KAI3867243.1"/>
    <property type="molecule type" value="Genomic_DNA"/>
</dbReference>
<evidence type="ECO:0000256" key="1">
    <source>
        <dbReference type="ARBA" id="ARBA00004606"/>
    </source>
</evidence>
<evidence type="ECO:0008006" key="8">
    <source>
        <dbReference type="Google" id="ProtNLM"/>
    </source>
</evidence>
<comment type="subcellular location">
    <subcellularLocation>
        <location evidence="1">Membrane</location>
        <topology evidence="1">Single-pass type II membrane protein</topology>
    </subcellularLocation>
</comment>
<dbReference type="InterPro" id="IPR003406">
    <property type="entry name" value="Glyco_trans_14"/>
</dbReference>
<protein>
    <recommendedName>
        <fullName evidence="8">Core-2/I-branching beta-1,6-N-acetylglucosaminyltransferase family protein</fullName>
    </recommendedName>
</protein>
<evidence type="ECO:0000313" key="7">
    <source>
        <dbReference type="Proteomes" id="UP001202328"/>
    </source>
</evidence>
<name>A0AAD4X9W7_9MAGN</name>
<evidence type="ECO:0000256" key="4">
    <source>
        <dbReference type="ARBA" id="ARBA00023136"/>
    </source>
</evidence>
<dbReference type="AlphaFoldDB" id="A0AAD4X9W7"/>
<proteinExistence type="predicted"/>
<dbReference type="InterPro" id="IPR044174">
    <property type="entry name" value="BC10-like"/>
</dbReference>
<evidence type="ECO:0000256" key="5">
    <source>
        <dbReference type="ARBA" id="ARBA00023180"/>
    </source>
</evidence>
<dbReference type="Pfam" id="PF02485">
    <property type="entry name" value="Branch"/>
    <property type="match status" value="1"/>
</dbReference>
<dbReference type="PANTHER" id="PTHR31042">
    <property type="entry name" value="CORE-2/I-BRANCHING BETA-1,6-N-ACETYLGLUCOSAMINYLTRANSFERASE FAMILY PROTEIN-RELATED"/>
    <property type="match status" value="1"/>
</dbReference>
<comment type="caution">
    <text evidence="6">The sequence shown here is derived from an EMBL/GenBank/DDBJ whole genome shotgun (WGS) entry which is preliminary data.</text>
</comment>
<evidence type="ECO:0000256" key="2">
    <source>
        <dbReference type="ARBA" id="ARBA00022676"/>
    </source>
</evidence>
<dbReference type="PANTHER" id="PTHR31042:SF60">
    <property type="entry name" value="CORE-2_I-BRANCHING BETA-1,6-N-ACETYLGLUCOSAMINYLTRANSFERASE FAMILY PROTEIN"/>
    <property type="match status" value="1"/>
</dbReference>
<sequence>MKNLFNIYIHADPSHPYNPPFSGHFFNRTIRSSKPTQRGSPSLIASARRLLSEALLDDPSNARFIILSTSCIPLHSFNFTYNMLFQTNKSFIEILKGEPKSFVRYTARGNADIMLPEIPFEDFRIGSQFFILNRHHAKLVVNDEKLWRKFKLPCVFPKYCYPEEQYFSTLLNMEDSSSCIPATLTHVDWSKRLGSHPWTYRDTEIGMELIESLRQRELRYGNGGVENQTEAARVDPNYSFLFARKFSRNCLKPLLDIAGDLILKN</sequence>
<keyword evidence="3" id="KW-0808">Transferase</keyword>
<reference evidence="6" key="1">
    <citation type="submission" date="2022-04" db="EMBL/GenBank/DDBJ databases">
        <title>A functionally conserved STORR gene fusion in Papaver species that diverged 16.8 million years ago.</title>
        <authorList>
            <person name="Catania T."/>
        </authorList>
    </citation>
    <scope>NUCLEOTIDE SEQUENCE</scope>
    <source>
        <strain evidence="6">S-188037</strain>
    </source>
</reference>
<keyword evidence="2" id="KW-0328">Glycosyltransferase</keyword>